<proteinExistence type="predicted"/>
<organism evidence="1 2">
    <name type="scientific">Actinospica durhamensis</name>
    <dbReference type="NCBI Taxonomy" id="1508375"/>
    <lineage>
        <taxon>Bacteria</taxon>
        <taxon>Bacillati</taxon>
        <taxon>Actinomycetota</taxon>
        <taxon>Actinomycetes</taxon>
        <taxon>Catenulisporales</taxon>
        <taxon>Actinospicaceae</taxon>
        <taxon>Actinospica</taxon>
    </lineage>
</organism>
<comment type="caution">
    <text evidence="1">The sequence shown here is derived from an EMBL/GenBank/DDBJ whole genome shotgun (WGS) entry which is preliminary data.</text>
</comment>
<gene>
    <name evidence="1" type="ORF">KDL01_08360</name>
</gene>
<dbReference type="InterPro" id="IPR013493">
    <property type="entry name" value="CHP02677"/>
</dbReference>
<dbReference type="EMBL" id="JAGSOG010000026">
    <property type="protein sequence ID" value="MBR7833275.1"/>
    <property type="molecule type" value="Genomic_DNA"/>
</dbReference>
<reference evidence="1" key="1">
    <citation type="submission" date="2021-04" db="EMBL/GenBank/DDBJ databases">
        <title>Genome based classification of Actinospica acidithermotolerans sp. nov., an actinobacterium isolated from an Indonesian hot spring.</title>
        <authorList>
            <person name="Kusuma A.B."/>
            <person name="Putra K.E."/>
            <person name="Nafisah S."/>
            <person name="Loh J."/>
            <person name="Nouioui I."/>
            <person name="Goodfellow M."/>
        </authorList>
    </citation>
    <scope>NUCLEOTIDE SEQUENCE</scope>
    <source>
        <strain evidence="1">CSCA 57</strain>
    </source>
</reference>
<accession>A0A941ELS3</accession>
<keyword evidence="2" id="KW-1185">Reference proteome</keyword>
<dbReference type="Proteomes" id="UP000675781">
    <property type="component" value="Unassembled WGS sequence"/>
</dbReference>
<name>A0A941ELS3_9ACTN</name>
<dbReference type="NCBIfam" id="TIGR02677">
    <property type="entry name" value="TIGR02677 family protein"/>
    <property type="match status" value="1"/>
</dbReference>
<dbReference type="RefSeq" id="WP_212527797.1">
    <property type="nucleotide sequence ID" value="NZ_JAGSOG010000026.1"/>
</dbReference>
<evidence type="ECO:0000313" key="1">
    <source>
        <dbReference type="EMBL" id="MBR7833275.1"/>
    </source>
</evidence>
<protein>
    <submittedName>
        <fullName evidence="1">TIGR02677 family protein</fullName>
    </submittedName>
</protein>
<sequence length="536" mass="58440">MDDGVDTERAESGGNIGSDVDGLEAATRLRLFGFIRRDDQLVYLWILRAMDRLRAAHVAQAHTNDVAGVLAELSRENPDAPAVEENLRQRLDNLADDGVLHRLEDPARAGKLAKYRNRQSVYQFSELGYLAYQAVGSVLAARVEDANLSRLAFSDILRDFENLAAANRGADGDEIVRRLNSLDRAVQDMAQRSARFHLTLGDITRGTDISPETFLRYKDALLSHLNNFVVELDRYLPRLAQAVAAVEATGLATLLDRAALADERPLLGYDRIREDWGRRWAALRAWFTASPSPTGAVPGDEHPATTLAPVRAVEVRDTARAAVSAVIALLRQITEAQRSGVNRSSQLKHLAAWIVDTPDEQAAHALMSAAFNLRSARHFGTVHEDAELISSRSTWWDAPGVEVSMTLFQKGRAPTPGVPKQTADKKAAVRRLREQQSAARAAEREAAVQLLEAGAHGRVLEPSELRELLKLLTRALESRTVVAGRVTAANGANEVLTMRLVPSPLGSTVRTVDGVLHLPGFALELVPLAGHAKAGG</sequence>
<dbReference type="AlphaFoldDB" id="A0A941ELS3"/>
<dbReference type="Pfam" id="PF09660">
    <property type="entry name" value="DUF2397"/>
    <property type="match status" value="1"/>
</dbReference>
<evidence type="ECO:0000313" key="2">
    <source>
        <dbReference type="Proteomes" id="UP000675781"/>
    </source>
</evidence>